<dbReference type="PANTHER" id="PTHR32361:SF9">
    <property type="entry name" value="FERRIC REDUCTASE TRANSMEMBRANE COMPONENT 3-RELATED"/>
    <property type="match status" value="1"/>
</dbReference>
<proteinExistence type="predicted"/>
<keyword evidence="12" id="KW-1185">Reference proteome</keyword>
<dbReference type="SUPFAM" id="SSF52343">
    <property type="entry name" value="Ferredoxin reductase-like, C-terminal NADP-linked domain"/>
    <property type="match status" value="1"/>
</dbReference>
<keyword evidence="2" id="KW-0813">Transport</keyword>
<dbReference type="SFLD" id="SFLDS00052">
    <property type="entry name" value="Ferric_Reductase_Domain"/>
    <property type="match status" value="1"/>
</dbReference>
<feature type="domain" description="Methyltransferase" evidence="10">
    <location>
        <begin position="51"/>
        <end position="168"/>
    </location>
</feature>
<dbReference type="AlphaFoldDB" id="A0AAN7CJ98"/>
<comment type="caution">
    <text evidence="11">The sequence shown here is derived from an EMBL/GenBank/DDBJ whole genome shotgun (WGS) entry which is preliminary data.</text>
</comment>
<dbReference type="EMBL" id="MU857865">
    <property type="protein sequence ID" value="KAK4243148.1"/>
    <property type="molecule type" value="Genomic_DNA"/>
</dbReference>
<evidence type="ECO:0000259" key="9">
    <source>
        <dbReference type="Pfam" id="PF01794"/>
    </source>
</evidence>
<dbReference type="CDD" id="cd02440">
    <property type="entry name" value="AdoMet_MTases"/>
    <property type="match status" value="1"/>
</dbReference>
<reference evidence="11" key="1">
    <citation type="journal article" date="2023" name="Mol. Phylogenet. Evol.">
        <title>Genome-scale phylogeny and comparative genomics of the fungal order Sordariales.</title>
        <authorList>
            <person name="Hensen N."/>
            <person name="Bonometti L."/>
            <person name="Westerberg I."/>
            <person name="Brannstrom I.O."/>
            <person name="Guillou S."/>
            <person name="Cros-Aarteil S."/>
            <person name="Calhoun S."/>
            <person name="Haridas S."/>
            <person name="Kuo A."/>
            <person name="Mondo S."/>
            <person name="Pangilinan J."/>
            <person name="Riley R."/>
            <person name="LaButti K."/>
            <person name="Andreopoulos B."/>
            <person name="Lipzen A."/>
            <person name="Chen C."/>
            <person name="Yan M."/>
            <person name="Daum C."/>
            <person name="Ng V."/>
            <person name="Clum A."/>
            <person name="Steindorff A."/>
            <person name="Ohm R.A."/>
            <person name="Martin F."/>
            <person name="Silar P."/>
            <person name="Natvig D.O."/>
            <person name="Lalanne C."/>
            <person name="Gautier V."/>
            <person name="Ament-Velasquez S.L."/>
            <person name="Kruys A."/>
            <person name="Hutchinson M.I."/>
            <person name="Powell A.J."/>
            <person name="Barry K."/>
            <person name="Miller A.N."/>
            <person name="Grigoriev I.V."/>
            <person name="Debuchy R."/>
            <person name="Gladieux P."/>
            <person name="Hiltunen Thoren M."/>
            <person name="Johannesson H."/>
        </authorList>
    </citation>
    <scope>NUCLEOTIDE SEQUENCE</scope>
    <source>
        <strain evidence="11">CBS 359.72</strain>
    </source>
</reference>
<reference evidence="11" key="2">
    <citation type="submission" date="2023-05" db="EMBL/GenBank/DDBJ databases">
        <authorList>
            <consortium name="Lawrence Berkeley National Laboratory"/>
            <person name="Steindorff A."/>
            <person name="Hensen N."/>
            <person name="Bonometti L."/>
            <person name="Westerberg I."/>
            <person name="Brannstrom I.O."/>
            <person name="Guillou S."/>
            <person name="Cros-Aarteil S."/>
            <person name="Calhoun S."/>
            <person name="Haridas S."/>
            <person name="Kuo A."/>
            <person name="Mondo S."/>
            <person name="Pangilinan J."/>
            <person name="Riley R."/>
            <person name="Labutti K."/>
            <person name="Andreopoulos B."/>
            <person name="Lipzen A."/>
            <person name="Chen C."/>
            <person name="Yanf M."/>
            <person name="Daum C."/>
            <person name="Ng V."/>
            <person name="Clum A."/>
            <person name="Ohm R."/>
            <person name="Martin F."/>
            <person name="Silar P."/>
            <person name="Natvig D."/>
            <person name="Lalanne C."/>
            <person name="Gautier V."/>
            <person name="Ament-Velasquez S.L."/>
            <person name="Kruys A."/>
            <person name="Hutchinson M.I."/>
            <person name="Powell A.J."/>
            <person name="Barry K."/>
            <person name="Miller A.N."/>
            <person name="Grigoriev I.V."/>
            <person name="Debuchy R."/>
            <person name="Gladieux P."/>
            <person name="Thoren M.H."/>
            <person name="Johannesson H."/>
        </authorList>
    </citation>
    <scope>NUCLEOTIDE SEQUENCE</scope>
    <source>
        <strain evidence="11">CBS 359.72</strain>
    </source>
</reference>
<gene>
    <name evidence="11" type="ORF">C7999DRAFT_44974</name>
</gene>
<evidence type="ECO:0000256" key="6">
    <source>
        <dbReference type="ARBA" id="ARBA00023136"/>
    </source>
</evidence>
<evidence type="ECO:0000313" key="12">
    <source>
        <dbReference type="Proteomes" id="UP001303647"/>
    </source>
</evidence>
<evidence type="ECO:0000256" key="1">
    <source>
        <dbReference type="ARBA" id="ARBA00004141"/>
    </source>
</evidence>
<dbReference type="Pfam" id="PF01794">
    <property type="entry name" value="Ferric_reduct"/>
    <property type="match status" value="1"/>
</dbReference>
<dbReference type="SFLD" id="SFLDG01168">
    <property type="entry name" value="Ferric_reductase_subgroup_(FRE"/>
    <property type="match status" value="1"/>
</dbReference>
<dbReference type="InterPro" id="IPR013130">
    <property type="entry name" value="Fe3_Rdtase_TM_dom"/>
</dbReference>
<keyword evidence="4 8" id="KW-1133">Transmembrane helix</keyword>
<evidence type="ECO:0000256" key="5">
    <source>
        <dbReference type="ARBA" id="ARBA00023065"/>
    </source>
</evidence>
<dbReference type="GO" id="GO:0005886">
    <property type="term" value="C:plasma membrane"/>
    <property type="evidence" value="ECO:0007669"/>
    <property type="project" value="TreeGrafter"/>
</dbReference>
<feature type="domain" description="Ferric oxidoreductase" evidence="9">
    <location>
        <begin position="626"/>
        <end position="742"/>
    </location>
</feature>
<dbReference type="PANTHER" id="PTHR32361">
    <property type="entry name" value="FERRIC/CUPRIC REDUCTASE TRANSMEMBRANE COMPONENT"/>
    <property type="match status" value="1"/>
</dbReference>
<dbReference type="Pfam" id="PF13847">
    <property type="entry name" value="Methyltransf_31"/>
    <property type="match status" value="1"/>
</dbReference>
<keyword evidence="6 8" id="KW-0472">Membrane</keyword>
<accession>A0AAN7CJ98</accession>
<name>A0AAN7CJ98_9PEZI</name>
<evidence type="ECO:0000313" key="11">
    <source>
        <dbReference type="EMBL" id="KAK4243148.1"/>
    </source>
</evidence>
<dbReference type="Gene3D" id="3.40.50.150">
    <property type="entry name" value="Vaccinia Virus protein VP39"/>
    <property type="match status" value="1"/>
</dbReference>
<dbReference type="GO" id="GO:0006826">
    <property type="term" value="P:iron ion transport"/>
    <property type="evidence" value="ECO:0007669"/>
    <property type="project" value="TreeGrafter"/>
</dbReference>
<dbReference type="InterPro" id="IPR051410">
    <property type="entry name" value="Ferric/Cupric_Reductase"/>
</dbReference>
<dbReference type="Proteomes" id="UP001303647">
    <property type="component" value="Unassembled WGS sequence"/>
</dbReference>
<dbReference type="GO" id="GO:0006879">
    <property type="term" value="P:intracellular iron ion homeostasis"/>
    <property type="evidence" value="ECO:0007669"/>
    <property type="project" value="TreeGrafter"/>
</dbReference>
<feature type="region of interest" description="Disordered" evidence="7">
    <location>
        <begin position="838"/>
        <end position="872"/>
    </location>
</feature>
<evidence type="ECO:0000256" key="8">
    <source>
        <dbReference type="SAM" id="Phobius"/>
    </source>
</evidence>
<keyword evidence="3 8" id="KW-0812">Transmembrane</keyword>
<protein>
    <recommendedName>
        <fullName evidence="13">Ferric oxidoreductase domain-containing protein</fullName>
    </recommendedName>
</protein>
<evidence type="ECO:0000256" key="3">
    <source>
        <dbReference type="ARBA" id="ARBA00022692"/>
    </source>
</evidence>
<dbReference type="InterPro" id="IPR025714">
    <property type="entry name" value="Methyltranfer_dom"/>
</dbReference>
<keyword evidence="5" id="KW-0406">Ion transport</keyword>
<dbReference type="GO" id="GO:0000293">
    <property type="term" value="F:ferric-chelate reductase activity"/>
    <property type="evidence" value="ECO:0007669"/>
    <property type="project" value="TreeGrafter"/>
</dbReference>
<sequence>MASDNQNQTGAKQEYHIGYKENTLKAFELRNASTCLGYLLPTLESLPPTFSLLDVGCGPGSITFDLARRFPQAKIIGIDLGTEAIERANANIATHAPGTNIEFRAGNILQPETCLKPEEIGHFDVVHEHTTLICIPNNIEVLRIMKTLAKQDGGIVACREGDTHSQLLWPPLPESAELQERIYQMNGLDTQTGRKLLNKALEVGFTRDQITASASILSNITYQERLLYAGSMLEMLDDENSQYRRAAAKFGYSVKQVEVLRENMRKFIAADDAWRLLVCTEIICRLDGKNSVLLSESRQSSLIRDWLLTGTSLTAIHVVGVLGDGTGLIGYGKTLYNPTCAFACRGVIKGCTLLCTPTDHSSNYGTAHSPVSTPPDCFINDEAFLRTMALCIDNYCTLSDNPPLSLIEDYWASHLATGTLGNYAHVPAKSYQAALTAAREDERLAFNQNGGNRNHSQHDDDVHASHKRHFLTEDGPHVTSALQHIKAGEPLNSTSFILPADWQKQYNGMFDFEANETGHSTYTIVIMLIAILLPVPLSLVRFVPGLASNKAWSLLQSALIHPATFGTRHRAPVAGGTMPTRGQALYISLISILNVIFLLAPYVHHHPQSTFGSLAEQSLSIIGNRAGVMAMGNVIAVFLFSARNNVLLWITDWSHGTYLLLHRWLGYWAVFHTALHSVMLLEYYRQYGDYAAELIRDYWVWGIVGTVAVCAMVPTSLLVVRQKAYEVFLGAHVVLAVLFIVGYYYHIWFCYGYSWGYEIWAFVAAGIWATERLVRVVRIAWQGYRTATVTVVHGTEGEYLAIDIEGKPLNDGVAYLSFPTIGWRVWESHPFSVAFGRSSTAGSDSDLPRSPVATATADNKNNNNKEVLEEPVAESTLGKPTTAFLARVRNGVTEKLSKTVTAAGGSLRLAVLVDGTYRHSGAVKADLSRCSNIVYVAGGVGITALLPYLRQIRKPSRLFWGSRRAGLASAVAPALEQLPANVEVETSVGQRLDLEGILYRALTTKAEADDGPVGIVVCGPAGMADQVRHKVVQLSRCGVATRPYVLVDEAFTW</sequence>
<feature type="transmembrane region" description="Helical" evidence="8">
    <location>
        <begin position="584"/>
        <end position="602"/>
    </location>
</feature>
<dbReference type="SUPFAM" id="SSF53335">
    <property type="entry name" value="S-adenosyl-L-methionine-dependent methyltransferases"/>
    <property type="match status" value="1"/>
</dbReference>
<dbReference type="CDD" id="cd06186">
    <property type="entry name" value="NOX_Duox_like_FAD_NADP"/>
    <property type="match status" value="1"/>
</dbReference>
<dbReference type="Gene3D" id="3.40.50.80">
    <property type="entry name" value="Nucleotide-binding domain of ferredoxin-NADP reductase (FNR) module"/>
    <property type="match status" value="1"/>
</dbReference>
<evidence type="ECO:0000259" key="10">
    <source>
        <dbReference type="Pfam" id="PF13847"/>
    </source>
</evidence>
<dbReference type="InterPro" id="IPR039261">
    <property type="entry name" value="FNR_nucleotide-bd"/>
</dbReference>
<dbReference type="InterPro" id="IPR029063">
    <property type="entry name" value="SAM-dependent_MTases_sf"/>
</dbReference>
<evidence type="ECO:0008006" key="13">
    <source>
        <dbReference type="Google" id="ProtNLM"/>
    </source>
</evidence>
<organism evidence="11 12">
    <name type="scientific">Corynascus novoguineensis</name>
    <dbReference type="NCBI Taxonomy" id="1126955"/>
    <lineage>
        <taxon>Eukaryota</taxon>
        <taxon>Fungi</taxon>
        <taxon>Dikarya</taxon>
        <taxon>Ascomycota</taxon>
        <taxon>Pezizomycotina</taxon>
        <taxon>Sordariomycetes</taxon>
        <taxon>Sordariomycetidae</taxon>
        <taxon>Sordariales</taxon>
        <taxon>Chaetomiaceae</taxon>
        <taxon>Corynascus</taxon>
    </lineage>
</organism>
<feature type="transmembrane region" description="Helical" evidence="8">
    <location>
        <begin position="698"/>
        <end position="720"/>
    </location>
</feature>
<evidence type="ECO:0000256" key="4">
    <source>
        <dbReference type="ARBA" id="ARBA00022989"/>
    </source>
</evidence>
<feature type="transmembrane region" description="Helical" evidence="8">
    <location>
        <begin position="664"/>
        <end position="686"/>
    </location>
</feature>
<feature type="transmembrane region" description="Helical" evidence="8">
    <location>
        <begin position="622"/>
        <end position="643"/>
    </location>
</feature>
<dbReference type="GO" id="GO:0015677">
    <property type="term" value="P:copper ion import"/>
    <property type="evidence" value="ECO:0007669"/>
    <property type="project" value="TreeGrafter"/>
</dbReference>
<feature type="transmembrane region" description="Helical" evidence="8">
    <location>
        <begin position="727"/>
        <end position="745"/>
    </location>
</feature>
<evidence type="ECO:0000256" key="7">
    <source>
        <dbReference type="SAM" id="MobiDB-lite"/>
    </source>
</evidence>
<feature type="transmembrane region" description="Helical" evidence="8">
    <location>
        <begin position="522"/>
        <end position="543"/>
    </location>
</feature>
<evidence type="ECO:0000256" key="2">
    <source>
        <dbReference type="ARBA" id="ARBA00022448"/>
    </source>
</evidence>
<comment type="subcellular location">
    <subcellularLocation>
        <location evidence="1">Membrane</location>
        <topology evidence="1">Multi-pass membrane protein</topology>
    </subcellularLocation>
</comment>